<accession>A0A444U9U1</accession>
<organism evidence="4 5">
    <name type="scientific">Acipenser ruthenus</name>
    <name type="common">Sterlet sturgeon</name>
    <dbReference type="NCBI Taxonomy" id="7906"/>
    <lineage>
        <taxon>Eukaryota</taxon>
        <taxon>Metazoa</taxon>
        <taxon>Chordata</taxon>
        <taxon>Craniata</taxon>
        <taxon>Vertebrata</taxon>
        <taxon>Euteleostomi</taxon>
        <taxon>Actinopterygii</taxon>
        <taxon>Chondrostei</taxon>
        <taxon>Acipenseriformes</taxon>
        <taxon>Acipenseridae</taxon>
        <taxon>Acipenser</taxon>
    </lineage>
</organism>
<dbReference type="Gene3D" id="3.30.497.10">
    <property type="entry name" value="Antithrombin, subunit I, domain 2"/>
    <property type="match status" value="1"/>
</dbReference>
<dbReference type="AlphaFoldDB" id="A0A444U9U1"/>
<dbReference type="InterPro" id="IPR042178">
    <property type="entry name" value="Serpin_sf_1"/>
</dbReference>
<dbReference type="PANTHER" id="PTHR11461:SF129">
    <property type="entry name" value="SERPIN E3"/>
    <property type="match status" value="1"/>
</dbReference>
<feature type="chain" id="PRO_5018977370" evidence="2">
    <location>
        <begin position="20"/>
        <end position="220"/>
    </location>
</feature>
<feature type="domain" description="Serpin" evidence="3">
    <location>
        <begin position="34"/>
        <end position="186"/>
    </location>
</feature>
<dbReference type="GO" id="GO:0005615">
    <property type="term" value="C:extracellular space"/>
    <property type="evidence" value="ECO:0007669"/>
    <property type="project" value="InterPro"/>
</dbReference>
<evidence type="ECO:0000256" key="1">
    <source>
        <dbReference type="SAM" id="MobiDB-lite"/>
    </source>
</evidence>
<feature type="region of interest" description="Disordered" evidence="1">
    <location>
        <begin position="45"/>
        <end position="65"/>
    </location>
</feature>
<dbReference type="Proteomes" id="UP000289886">
    <property type="component" value="Unassembled WGS sequence"/>
</dbReference>
<dbReference type="Pfam" id="PF00079">
    <property type="entry name" value="Serpin"/>
    <property type="match status" value="1"/>
</dbReference>
<keyword evidence="2" id="KW-0732">Signal</keyword>
<dbReference type="EMBL" id="SCEB01214978">
    <property type="protein sequence ID" value="RXM31943.1"/>
    <property type="molecule type" value="Genomic_DNA"/>
</dbReference>
<evidence type="ECO:0000313" key="5">
    <source>
        <dbReference type="Proteomes" id="UP000289886"/>
    </source>
</evidence>
<evidence type="ECO:0000256" key="2">
    <source>
        <dbReference type="SAM" id="SignalP"/>
    </source>
</evidence>
<protein>
    <submittedName>
        <fullName evidence="4">Serpin E3</fullName>
    </submittedName>
</protein>
<evidence type="ECO:0000259" key="3">
    <source>
        <dbReference type="Pfam" id="PF00079"/>
    </source>
</evidence>
<dbReference type="SUPFAM" id="SSF56574">
    <property type="entry name" value="Serpins"/>
    <property type="match status" value="1"/>
</dbReference>
<gene>
    <name evidence="4" type="ORF">EOD39_6513</name>
</gene>
<dbReference type="InterPro" id="IPR023796">
    <property type="entry name" value="Serpin_dom"/>
</dbReference>
<feature type="signal peptide" evidence="2">
    <location>
        <begin position="1"/>
        <end position="19"/>
    </location>
</feature>
<comment type="caution">
    <text evidence="4">The sequence shown here is derived from an EMBL/GenBank/DDBJ whole genome shotgun (WGS) entry which is preliminary data.</text>
</comment>
<reference evidence="4 5" key="1">
    <citation type="submission" date="2019-01" db="EMBL/GenBank/DDBJ databases">
        <title>Draft Genome and Complete Hox-Cluster Characterization of the Sterlet Sturgeon (Acipenser ruthenus).</title>
        <authorList>
            <person name="Wei Q."/>
        </authorList>
    </citation>
    <scope>NUCLEOTIDE SEQUENCE [LARGE SCALE GENOMIC DNA]</scope>
    <source>
        <strain evidence="4">WHYD16114868_AA</strain>
        <tissue evidence="4">Blood</tissue>
    </source>
</reference>
<dbReference type="PANTHER" id="PTHR11461">
    <property type="entry name" value="SERINE PROTEASE INHIBITOR, SERPIN"/>
    <property type="match status" value="1"/>
</dbReference>
<keyword evidence="5" id="KW-1185">Reference proteome</keyword>
<proteinExistence type="predicted"/>
<name>A0A444U9U1_ACIRT</name>
<sequence length="220" mass="24322">MLRLVTLMLHLELVRLVLTVLGLTSISSASKSRTGLHTVAIGTHGDTEAQSGLRPGTGSSTSTATPITNYHRVQDFLHRMYEDVTNSSQSTVLQLACALFVQNGTKLSPAFAQYVSSSVNSSLQQANFSEPNRTRTQISQWVHSQSGGEITDVMSCDLIGSTLTQIAMVNTVFFKSTWQKQFLFTDSEPALHHRRRIHLKSTKQLKSTSVNYLELNSTLY</sequence>
<dbReference type="GO" id="GO:0004867">
    <property type="term" value="F:serine-type endopeptidase inhibitor activity"/>
    <property type="evidence" value="ECO:0007669"/>
    <property type="project" value="InterPro"/>
</dbReference>
<dbReference type="InterPro" id="IPR036186">
    <property type="entry name" value="Serpin_sf"/>
</dbReference>
<evidence type="ECO:0000313" key="4">
    <source>
        <dbReference type="EMBL" id="RXM31943.1"/>
    </source>
</evidence>
<dbReference type="InterPro" id="IPR000215">
    <property type="entry name" value="Serpin_fam"/>
</dbReference>